<protein>
    <recommendedName>
        <fullName evidence="3">CUB domain-containing protein</fullName>
    </recommendedName>
</protein>
<evidence type="ECO:0000313" key="4">
    <source>
        <dbReference type="EnsemblMetazoa" id="tetur04g04590.1"/>
    </source>
</evidence>
<dbReference type="AlphaFoldDB" id="T1K2D0"/>
<reference evidence="4" key="2">
    <citation type="submission" date="2015-06" db="UniProtKB">
        <authorList>
            <consortium name="EnsemblMetazoa"/>
        </authorList>
    </citation>
    <scope>IDENTIFICATION</scope>
</reference>
<evidence type="ECO:0000313" key="5">
    <source>
        <dbReference type="Proteomes" id="UP000015104"/>
    </source>
</evidence>
<organism evidence="4 5">
    <name type="scientific">Tetranychus urticae</name>
    <name type="common">Two-spotted spider mite</name>
    <dbReference type="NCBI Taxonomy" id="32264"/>
    <lineage>
        <taxon>Eukaryota</taxon>
        <taxon>Metazoa</taxon>
        <taxon>Ecdysozoa</taxon>
        <taxon>Arthropoda</taxon>
        <taxon>Chelicerata</taxon>
        <taxon>Arachnida</taxon>
        <taxon>Acari</taxon>
        <taxon>Acariformes</taxon>
        <taxon>Trombidiformes</taxon>
        <taxon>Prostigmata</taxon>
        <taxon>Eleutherengona</taxon>
        <taxon>Raphignathae</taxon>
        <taxon>Tetranychoidea</taxon>
        <taxon>Tetranychidae</taxon>
        <taxon>Tetranychus</taxon>
    </lineage>
</organism>
<proteinExistence type="predicted"/>
<sequence length="55" mass="6435">MEASPNCEYDRLEIRNGKYGYSDILSVLCGHNFPHEIQSTHNYLWLSLYLLKSSK</sequence>
<dbReference type="EMBL" id="CAEY01001362">
    <property type="status" value="NOT_ANNOTATED_CDS"/>
    <property type="molecule type" value="Genomic_DNA"/>
</dbReference>
<reference evidence="5" key="1">
    <citation type="submission" date="2011-08" db="EMBL/GenBank/DDBJ databases">
        <authorList>
            <person name="Rombauts S."/>
        </authorList>
    </citation>
    <scope>NUCLEOTIDE SEQUENCE</scope>
    <source>
        <strain evidence="5">London</strain>
    </source>
</reference>
<dbReference type="Proteomes" id="UP000015104">
    <property type="component" value="Unassembled WGS sequence"/>
</dbReference>
<keyword evidence="5" id="KW-1185">Reference proteome</keyword>
<dbReference type="Gene3D" id="2.60.120.290">
    <property type="entry name" value="Spermadhesin, CUB domain"/>
    <property type="match status" value="1"/>
</dbReference>
<accession>T1K2D0</accession>
<dbReference type="CDD" id="cd00041">
    <property type="entry name" value="CUB"/>
    <property type="match status" value="1"/>
</dbReference>
<dbReference type="SUPFAM" id="SSF49854">
    <property type="entry name" value="Spermadhesin, CUB domain"/>
    <property type="match status" value="1"/>
</dbReference>
<feature type="domain" description="CUB" evidence="3">
    <location>
        <begin position="1"/>
        <end position="55"/>
    </location>
</feature>
<keyword evidence="1" id="KW-1015">Disulfide bond</keyword>
<evidence type="ECO:0000256" key="2">
    <source>
        <dbReference type="PROSITE-ProRule" id="PRU00059"/>
    </source>
</evidence>
<evidence type="ECO:0000256" key="1">
    <source>
        <dbReference type="ARBA" id="ARBA00023157"/>
    </source>
</evidence>
<dbReference type="EnsemblMetazoa" id="tetur04g04590.1">
    <property type="protein sequence ID" value="tetur04g04590.1"/>
    <property type="gene ID" value="tetur04g04590"/>
</dbReference>
<dbReference type="InterPro" id="IPR035914">
    <property type="entry name" value="Sperma_CUB_dom_sf"/>
</dbReference>
<dbReference type="HOGENOM" id="CLU_3034931_0_0_1"/>
<evidence type="ECO:0000259" key="3">
    <source>
        <dbReference type="PROSITE" id="PS01180"/>
    </source>
</evidence>
<dbReference type="PROSITE" id="PS01180">
    <property type="entry name" value="CUB"/>
    <property type="match status" value="1"/>
</dbReference>
<dbReference type="InterPro" id="IPR000859">
    <property type="entry name" value="CUB_dom"/>
</dbReference>
<name>T1K2D0_TETUR</name>
<comment type="caution">
    <text evidence="2">Lacks conserved residue(s) required for the propagation of feature annotation.</text>
</comment>
<dbReference type="Pfam" id="PF00431">
    <property type="entry name" value="CUB"/>
    <property type="match status" value="1"/>
</dbReference>